<evidence type="ECO:0000313" key="1">
    <source>
        <dbReference type="EMBL" id="QDF73276.1"/>
    </source>
</evidence>
<accession>A0AB73U8D2</accession>
<gene>
    <name evidence="1" type="ORF">FJK96_03935</name>
</gene>
<dbReference type="Proteomes" id="UP000317728">
    <property type="component" value="Chromosome"/>
</dbReference>
<protein>
    <submittedName>
        <fullName evidence="1">Uncharacterized protein</fullName>
    </submittedName>
</protein>
<proteinExistence type="predicted"/>
<sequence length="120" mass="13717">MYVRDSATSPPRIVVRERFVDGPNLNLEKYASRDAEQLNARVSRAEYISYRPVSQYGQELEFIEGYALVRGSRLYTTVDTADGRAYILELLFSCPHAQYDLVKPEFGSFLRTLEVVNSEA</sequence>
<name>A0AB73U8D2_MYCCH</name>
<evidence type="ECO:0000313" key="2">
    <source>
        <dbReference type="Proteomes" id="UP000317728"/>
    </source>
</evidence>
<organism evidence="1 2">
    <name type="scientific">Mycobacteroides chelonae</name>
    <name type="common">Mycobacterium chelonae</name>
    <dbReference type="NCBI Taxonomy" id="1774"/>
    <lineage>
        <taxon>Bacteria</taxon>
        <taxon>Bacillati</taxon>
        <taxon>Actinomycetota</taxon>
        <taxon>Actinomycetes</taxon>
        <taxon>Mycobacteriales</taxon>
        <taxon>Mycobacteriaceae</taxon>
        <taxon>Mycobacteroides</taxon>
    </lineage>
</organism>
<dbReference type="AlphaFoldDB" id="A0AB73U8D2"/>
<reference evidence="1 2" key="1">
    <citation type="submission" date="2019-06" db="EMBL/GenBank/DDBJ databases">
        <title>Whole geneome sequnce of Mycobacteroides chelonae M77 isolated from bovine milk from Meghalaya, India.</title>
        <authorList>
            <person name="Vise E."/>
            <person name="Das S."/>
            <person name="Garg A."/>
            <person name="Ghatak S."/>
            <person name="Shakuntala I."/>
            <person name="Milton A.A.P."/>
            <person name="Karam A."/>
            <person name="Sanjukta R."/>
            <person name="Puro K."/>
            <person name="Sen A."/>
        </authorList>
    </citation>
    <scope>NUCLEOTIDE SEQUENCE [LARGE SCALE GENOMIC DNA]</scope>
    <source>
        <strain evidence="1 2">M77</strain>
    </source>
</reference>
<dbReference type="EMBL" id="CP041150">
    <property type="protein sequence ID" value="QDF73276.1"/>
    <property type="molecule type" value="Genomic_DNA"/>
</dbReference>